<dbReference type="InterPro" id="IPR005829">
    <property type="entry name" value="Sugar_transporter_CS"/>
</dbReference>
<dbReference type="GO" id="GO:0016020">
    <property type="term" value="C:membrane"/>
    <property type="evidence" value="ECO:0007669"/>
    <property type="project" value="UniProtKB-SubCell"/>
</dbReference>
<keyword evidence="4 7" id="KW-0812">Transmembrane</keyword>
<gene>
    <name evidence="9" type="ORF">SETIT_9G555400v2</name>
</gene>
<evidence type="ECO:0000256" key="2">
    <source>
        <dbReference type="ARBA" id="ARBA00010992"/>
    </source>
</evidence>
<organism evidence="9">
    <name type="scientific">Setaria italica</name>
    <name type="common">Foxtail millet</name>
    <name type="synonym">Panicum italicum</name>
    <dbReference type="NCBI Taxonomy" id="4555"/>
    <lineage>
        <taxon>Eukaryota</taxon>
        <taxon>Viridiplantae</taxon>
        <taxon>Streptophyta</taxon>
        <taxon>Embryophyta</taxon>
        <taxon>Tracheophyta</taxon>
        <taxon>Spermatophyta</taxon>
        <taxon>Magnoliopsida</taxon>
        <taxon>Liliopsida</taxon>
        <taxon>Poales</taxon>
        <taxon>Poaceae</taxon>
        <taxon>PACMAD clade</taxon>
        <taxon>Panicoideae</taxon>
        <taxon>Panicodae</taxon>
        <taxon>Paniceae</taxon>
        <taxon>Cenchrinae</taxon>
        <taxon>Setaria</taxon>
    </lineage>
</organism>
<dbReference type="InterPro" id="IPR020846">
    <property type="entry name" value="MFS_dom"/>
</dbReference>
<feature type="transmembrane region" description="Helical" evidence="7">
    <location>
        <begin position="31"/>
        <end position="49"/>
    </location>
</feature>
<dbReference type="PANTHER" id="PTHR48020:SF35">
    <property type="entry name" value="SUGAR TRANSPORTER"/>
    <property type="match status" value="1"/>
</dbReference>
<evidence type="ECO:0000259" key="8">
    <source>
        <dbReference type="PROSITE" id="PS50850"/>
    </source>
</evidence>
<reference evidence="9" key="2">
    <citation type="submission" date="2015-07" db="EMBL/GenBank/DDBJ databases">
        <authorList>
            <person name="Noorani M."/>
        </authorList>
    </citation>
    <scope>NUCLEOTIDE SEQUENCE</scope>
    <source>
        <strain evidence="9">Yugu1</strain>
    </source>
</reference>
<dbReference type="PROSITE" id="PS00217">
    <property type="entry name" value="SUGAR_TRANSPORT_2"/>
    <property type="match status" value="1"/>
</dbReference>
<evidence type="ECO:0000313" key="9">
    <source>
        <dbReference type="EMBL" id="RCV46739.1"/>
    </source>
</evidence>
<dbReference type="InterPro" id="IPR050814">
    <property type="entry name" value="Myo-inositol_Transporter"/>
</dbReference>
<dbReference type="InterPro" id="IPR036259">
    <property type="entry name" value="MFS_trans_sf"/>
</dbReference>
<dbReference type="STRING" id="4555.A0A368SWG6"/>
<evidence type="ECO:0000256" key="7">
    <source>
        <dbReference type="SAM" id="Phobius"/>
    </source>
</evidence>
<dbReference type="InterPro" id="IPR005828">
    <property type="entry name" value="MFS_sugar_transport-like"/>
</dbReference>
<dbReference type="PANTHER" id="PTHR48020">
    <property type="entry name" value="PROTON MYO-INOSITOL COTRANSPORTER"/>
    <property type="match status" value="1"/>
</dbReference>
<comment type="subcellular location">
    <subcellularLocation>
        <location evidence="1">Membrane</location>
        <topology evidence="1">Multi-pass membrane protein</topology>
    </subcellularLocation>
</comment>
<evidence type="ECO:0000256" key="6">
    <source>
        <dbReference type="ARBA" id="ARBA00023136"/>
    </source>
</evidence>
<dbReference type="EMBL" id="CM003536">
    <property type="protein sequence ID" value="RCV46739.1"/>
    <property type="molecule type" value="Genomic_DNA"/>
</dbReference>
<dbReference type="Pfam" id="PF00083">
    <property type="entry name" value="Sugar_tr"/>
    <property type="match status" value="1"/>
</dbReference>
<keyword evidence="5 7" id="KW-1133">Transmembrane helix</keyword>
<dbReference type="SUPFAM" id="SSF103473">
    <property type="entry name" value="MFS general substrate transporter"/>
    <property type="match status" value="1"/>
</dbReference>
<feature type="transmembrane region" description="Helical" evidence="7">
    <location>
        <begin position="61"/>
        <end position="83"/>
    </location>
</feature>
<reference evidence="9" key="1">
    <citation type="journal article" date="2012" name="Nat. Biotechnol.">
        <title>Reference genome sequence of the model plant Setaria.</title>
        <authorList>
            <person name="Bennetzen J.L."/>
            <person name="Schmutz J."/>
            <person name="Wang H."/>
            <person name="Percifield R."/>
            <person name="Hawkins J."/>
            <person name="Pontaroli A.C."/>
            <person name="Estep M."/>
            <person name="Feng L."/>
            <person name="Vaughn J.N."/>
            <person name="Grimwood J."/>
            <person name="Jenkins J."/>
            <person name="Barry K."/>
            <person name="Lindquist E."/>
            <person name="Hellsten U."/>
            <person name="Deshpande S."/>
            <person name="Wang X."/>
            <person name="Wu X."/>
            <person name="Mitros T."/>
            <person name="Triplett J."/>
            <person name="Yang X."/>
            <person name="Ye C.Y."/>
            <person name="Mauro-Herrera M."/>
            <person name="Wang L."/>
            <person name="Li P."/>
            <person name="Sharma M."/>
            <person name="Sharma R."/>
            <person name="Ronald P.C."/>
            <person name="Panaud O."/>
            <person name="Kellogg E.A."/>
            <person name="Brutnell T.P."/>
            <person name="Doust A.N."/>
            <person name="Tuskan G.A."/>
            <person name="Rokhsar D."/>
            <person name="Devos K.M."/>
        </authorList>
    </citation>
    <scope>NUCLEOTIDE SEQUENCE [LARGE SCALE GENOMIC DNA]</scope>
    <source>
        <strain evidence="9">Yugu1</strain>
    </source>
</reference>
<dbReference type="GO" id="GO:0022857">
    <property type="term" value="F:transmembrane transporter activity"/>
    <property type="evidence" value="ECO:0007669"/>
    <property type="project" value="InterPro"/>
</dbReference>
<keyword evidence="6 7" id="KW-0472">Membrane</keyword>
<proteinExistence type="inferred from homology"/>
<feature type="transmembrane region" description="Helical" evidence="7">
    <location>
        <begin position="89"/>
        <end position="107"/>
    </location>
</feature>
<dbReference type="PROSITE" id="PS50850">
    <property type="entry name" value="MFS"/>
    <property type="match status" value="1"/>
</dbReference>
<evidence type="ECO:0000256" key="3">
    <source>
        <dbReference type="ARBA" id="ARBA00022448"/>
    </source>
</evidence>
<comment type="similarity">
    <text evidence="2">Belongs to the major facilitator superfamily. Sugar transporter (TC 2.A.1.1) family.</text>
</comment>
<sequence length="147" mass="16325">MLQGWDNVSIEAAMFNIREEFHLQSMPQIESLVVAIGLIGAMIITTFIGSLADTFGRRKMLIISSIIYFLALISTVMISSIYMLMFMRLMTGFGIGLAMTIVPLYILEISPPSKRGLLNTFPQLSGSSGMCFSYFVGFYVSLIPNKN</sequence>
<evidence type="ECO:0000256" key="5">
    <source>
        <dbReference type="ARBA" id="ARBA00022989"/>
    </source>
</evidence>
<name>A0A368SWG6_SETIT</name>
<dbReference type="AlphaFoldDB" id="A0A368SWG6"/>
<feature type="domain" description="Major facilitator superfamily (MFS) profile" evidence="8">
    <location>
        <begin position="1"/>
        <end position="147"/>
    </location>
</feature>
<protein>
    <recommendedName>
        <fullName evidence="8">Major facilitator superfamily (MFS) profile domain-containing protein</fullName>
    </recommendedName>
</protein>
<dbReference type="OrthoDB" id="6339427at2759"/>
<evidence type="ECO:0000256" key="4">
    <source>
        <dbReference type="ARBA" id="ARBA00022692"/>
    </source>
</evidence>
<dbReference type="Gene3D" id="1.20.1250.20">
    <property type="entry name" value="MFS general substrate transporter like domains"/>
    <property type="match status" value="1"/>
</dbReference>
<accession>A0A368SWG6</accession>
<evidence type="ECO:0000256" key="1">
    <source>
        <dbReference type="ARBA" id="ARBA00004141"/>
    </source>
</evidence>
<keyword evidence="3" id="KW-0813">Transport</keyword>